<dbReference type="InterPro" id="IPR040079">
    <property type="entry name" value="Glutathione_S-Trfase"/>
</dbReference>
<dbReference type="PANTHER" id="PTHR11260:SF762">
    <property type="entry name" value="GLUTATHIONE TRANSFERASE"/>
    <property type="match status" value="1"/>
</dbReference>
<evidence type="ECO:0000256" key="4">
    <source>
        <dbReference type="RuleBase" id="RU003494"/>
    </source>
</evidence>
<dbReference type="Gene3D" id="1.20.1050.10">
    <property type="match status" value="1"/>
</dbReference>
<dbReference type="EMBL" id="JABWDY010027318">
    <property type="protein sequence ID" value="KAF5187967.1"/>
    <property type="molecule type" value="Genomic_DNA"/>
</dbReference>
<proteinExistence type="inferred from homology"/>
<dbReference type="Pfam" id="PF00043">
    <property type="entry name" value="GST_C"/>
    <property type="match status" value="1"/>
</dbReference>
<sequence>MAKENLKVLGFWCSPFYLRVLWALKIKGIEFEFIEEDIPNKSPLLLELNPVHKKVPVLVHNGKPIAESVIILQYIEDTWKNNPILPSDPHQKAMAHFWAKFADEKLVNSIFASFIRQGKEKEEAVAAVGEHLKFFEEELKSKKFFSGDDIGFLDLCLGWTVSFISVLDEINGLKMADEERFPLFSAWIENFSNSPIVKDTLPPRDRLLSKLRYMEEAFRIPPTA</sequence>
<dbReference type="FunFam" id="3.40.30.10:FF:000014">
    <property type="entry name" value="Tau class glutathione S-transferase"/>
    <property type="match status" value="1"/>
</dbReference>
<evidence type="ECO:0000256" key="3">
    <source>
        <dbReference type="ARBA" id="ARBA00047960"/>
    </source>
</evidence>
<keyword evidence="2 7" id="KW-0808">Transferase</keyword>
<dbReference type="InterPro" id="IPR036282">
    <property type="entry name" value="Glutathione-S-Trfase_C_sf"/>
</dbReference>
<dbReference type="SFLD" id="SFLDS00019">
    <property type="entry name" value="Glutathione_Transferase_(cytos"/>
    <property type="match status" value="1"/>
</dbReference>
<dbReference type="InterPro" id="IPR010987">
    <property type="entry name" value="Glutathione-S-Trfase_C-like"/>
</dbReference>
<dbReference type="SUPFAM" id="SSF47616">
    <property type="entry name" value="GST C-terminal domain-like"/>
    <property type="match status" value="1"/>
</dbReference>
<comment type="similarity">
    <text evidence="4">Belongs to the GST superfamily.</text>
</comment>
<dbReference type="AlphaFoldDB" id="A0A7J6VTB4"/>
<dbReference type="SUPFAM" id="SSF52833">
    <property type="entry name" value="Thioredoxin-like"/>
    <property type="match status" value="1"/>
</dbReference>
<accession>A0A7J6VTB4</accession>
<dbReference type="GO" id="GO:0006749">
    <property type="term" value="P:glutathione metabolic process"/>
    <property type="evidence" value="ECO:0007669"/>
    <property type="project" value="InterPro"/>
</dbReference>
<keyword evidence="8" id="KW-1185">Reference proteome</keyword>
<dbReference type="InterPro" id="IPR045073">
    <property type="entry name" value="Omega/Tau-like"/>
</dbReference>
<evidence type="ECO:0000256" key="2">
    <source>
        <dbReference type="ARBA" id="ARBA00022679"/>
    </source>
</evidence>
<comment type="catalytic activity">
    <reaction evidence="3">
        <text>RX + glutathione = an S-substituted glutathione + a halide anion + H(+)</text>
        <dbReference type="Rhea" id="RHEA:16437"/>
        <dbReference type="ChEBI" id="CHEBI:15378"/>
        <dbReference type="ChEBI" id="CHEBI:16042"/>
        <dbReference type="ChEBI" id="CHEBI:17792"/>
        <dbReference type="ChEBI" id="CHEBI:57925"/>
        <dbReference type="ChEBI" id="CHEBI:90779"/>
        <dbReference type="EC" id="2.5.1.18"/>
    </reaction>
</comment>
<comment type="caution">
    <text evidence="7">The sequence shown here is derived from an EMBL/GenBank/DDBJ whole genome shotgun (WGS) entry which is preliminary data.</text>
</comment>
<dbReference type="SFLD" id="SFLDG00358">
    <property type="entry name" value="Main_(cytGST)"/>
    <property type="match status" value="1"/>
</dbReference>
<name>A0A7J6VTB4_THATH</name>
<evidence type="ECO:0000313" key="8">
    <source>
        <dbReference type="Proteomes" id="UP000554482"/>
    </source>
</evidence>
<dbReference type="Gene3D" id="3.40.30.10">
    <property type="entry name" value="Glutaredoxin"/>
    <property type="match status" value="1"/>
</dbReference>
<dbReference type="InterPro" id="IPR036249">
    <property type="entry name" value="Thioredoxin-like_sf"/>
</dbReference>
<organism evidence="7 8">
    <name type="scientific">Thalictrum thalictroides</name>
    <name type="common">Rue-anemone</name>
    <name type="synonym">Anemone thalictroides</name>
    <dbReference type="NCBI Taxonomy" id="46969"/>
    <lineage>
        <taxon>Eukaryota</taxon>
        <taxon>Viridiplantae</taxon>
        <taxon>Streptophyta</taxon>
        <taxon>Embryophyta</taxon>
        <taxon>Tracheophyta</taxon>
        <taxon>Spermatophyta</taxon>
        <taxon>Magnoliopsida</taxon>
        <taxon>Ranunculales</taxon>
        <taxon>Ranunculaceae</taxon>
        <taxon>Thalictroideae</taxon>
        <taxon>Thalictrum</taxon>
    </lineage>
</organism>
<dbReference type="CDD" id="cd03185">
    <property type="entry name" value="GST_C_Tau"/>
    <property type="match status" value="1"/>
</dbReference>
<dbReference type="PROSITE" id="PS50405">
    <property type="entry name" value="GST_CTER"/>
    <property type="match status" value="1"/>
</dbReference>
<protein>
    <recommendedName>
        <fullName evidence="1">glutathione transferase</fullName>
        <ecNumber evidence="1">2.5.1.18</ecNumber>
    </recommendedName>
</protein>
<dbReference type="GO" id="GO:0004364">
    <property type="term" value="F:glutathione transferase activity"/>
    <property type="evidence" value="ECO:0007669"/>
    <property type="project" value="UniProtKB-EC"/>
</dbReference>
<dbReference type="GO" id="GO:0005737">
    <property type="term" value="C:cytoplasm"/>
    <property type="evidence" value="ECO:0007669"/>
    <property type="project" value="TreeGrafter"/>
</dbReference>
<dbReference type="PROSITE" id="PS50404">
    <property type="entry name" value="GST_NTER"/>
    <property type="match status" value="1"/>
</dbReference>
<dbReference type="InterPro" id="IPR004045">
    <property type="entry name" value="Glutathione_S-Trfase_N"/>
</dbReference>
<evidence type="ECO:0000256" key="1">
    <source>
        <dbReference type="ARBA" id="ARBA00012452"/>
    </source>
</evidence>
<evidence type="ECO:0000259" key="5">
    <source>
        <dbReference type="PROSITE" id="PS50404"/>
    </source>
</evidence>
<evidence type="ECO:0000313" key="7">
    <source>
        <dbReference type="EMBL" id="KAF5187967.1"/>
    </source>
</evidence>
<dbReference type="InterPro" id="IPR004046">
    <property type="entry name" value="GST_C"/>
</dbReference>
<reference evidence="7 8" key="1">
    <citation type="submission" date="2020-06" db="EMBL/GenBank/DDBJ databases">
        <title>Transcriptomic and genomic resources for Thalictrum thalictroides and T. hernandezii: Facilitating candidate gene discovery in an emerging model plant lineage.</title>
        <authorList>
            <person name="Arias T."/>
            <person name="Riano-Pachon D.M."/>
            <person name="Di Stilio V.S."/>
        </authorList>
    </citation>
    <scope>NUCLEOTIDE SEQUENCE [LARGE SCALE GENOMIC DNA]</scope>
    <source>
        <strain evidence="8">cv. WT478/WT964</strain>
        <tissue evidence="7">Leaves</tissue>
    </source>
</reference>
<dbReference type="PANTHER" id="PTHR11260">
    <property type="entry name" value="GLUTATHIONE S-TRANSFERASE, GST, SUPERFAMILY, GST DOMAIN CONTAINING"/>
    <property type="match status" value="1"/>
</dbReference>
<evidence type="ECO:0000259" key="6">
    <source>
        <dbReference type="PROSITE" id="PS50405"/>
    </source>
</evidence>
<dbReference type="CDD" id="cd03058">
    <property type="entry name" value="GST_N_Tau"/>
    <property type="match status" value="1"/>
</dbReference>
<feature type="domain" description="GST N-terminal" evidence="5">
    <location>
        <begin position="4"/>
        <end position="83"/>
    </location>
</feature>
<dbReference type="InterPro" id="IPR045074">
    <property type="entry name" value="GST_C_Tau"/>
</dbReference>
<dbReference type="EC" id="2.5.1.18" evidence="1"/>
<dbReference type="SFLD" id="SFLDG01152">
    <property type="entry name" value="Main.3:_Omega-_and_Tau-like"/>
    <property type="match status" value="1"/>
</dbReference>
<dbReference type="Pfam" id="PF02798">
    <property type="entry name" value="GST_N"/>
    <property type="match status" value="1"/>
</dbReference>
<feature type="domain" description="GST C-terminal" evidence="6">
    <location>
        <begin position="88"/>
        <end position="211"/>
    </location>
</feature>
<dbReference type="OrthoDB" id="4951845at2759"/>
<dbReference type="Proteomes" id="UP000554482">
    <property type="component" value="Unassembled WGS sequence"/>
</dbReference>
<gene>
    <name evidence="7" type="ORF">FRX31_022441</name>
</gene>
<dbReference type="FunFam" id="1.20.1050.10:FF:000012">
    <property type="entry name" value="Tau class glutathione S-transferase"/>
    <property type="match status" value="1"/>
</dbReference>